<accession>A0A3B0BYP3</accession>
<dbReference type="FunFam" id="2.60.120.1440:FF:000001">
    <property type="entry name" value="Putative anti-sigma factor"/>
    <property type="match status" value="1"/>
</dbReference>
<evidence type="ECO:0000313" key="5">
    <source>
        <dbReference type="Proteomes" id="UP000276603"/>
    </source>
</evidence>
<dbReference type="Gene3D" id="2.60.120.1440">
    <property type="match status" value="1"/>
</dbReference>
<organism evidence="4 5">
    <name type="scientific">Ulvibacterium marinum</name>
    <dbReference type="NCBI Taxonomy" id="2419782"/>
    <lineage>
        <taxon>Bacteria</taxon>
        <taxon>Pseudomonadati</taxon>
        <taxon>Bacteroidota</taxon>
        <taxon>Flavobacteriia</taxon>
        <taxon>Flavobacteriales</taxon>
        <taxon>Flavobacteriaceae</taxon>
        <taxon>Ulvibacterium</taxon>
    </lineage>
</organism>
<sequence length="405" mass="46665">MKYTDYTEEDFIIDEYFQKWILNPDEMTLNFWENWVSEHPEKKEIIESAANFIRLTQFNDLEELPEKSFDVMWQNIVQERNSSENSNSKLHIVSGFRKNHLLKVAAVFIGIIGTAYGVYQYASMQQQEELPSITDSNIILRLEDGTEQIIDETSSEIITNAKGKKVVSQEQNMLIYEEEVATAQKLIKYNELIIPYGKKFELKLSDGSRVVLNSGSKLRYPVAFVSGRPRNVYLDGEAYFTVEKDETRPFTVITDQMNTRVYGTKFNVSSYKDENNTSTVLIEGSVGVYKANNDEGAKTINIVPGDRATLENGTIAVDQVDVKKYIAWAEGQLFFVDDEFEVIIKELERHFDIVIDNQVEQLNKKRYTGTFTKESIDQILKVFQEHTPFGYQVNENTITIIETND</sequence>
<keyword evidence="1" id="KW-1133">Transmembrane helix</keyword>
<feature type="transmembrane region" description="Helical" evidence="1">
    <location>
        <begin position="101"/>
        <end position="122"/>
    </location>
</feature>
<dbReference type="OrthoDB" id="704021at2"/>
<name>A0A3B0BYP3_9FLAO</name>
<dbReference type="Gene3D" id="3.55.50.30">
    <property type="match status" value="1"/>
</dbReference>
<feature type="domain" description="Protein FecR C-terminal" evidence="3">
    <location>
        <begin position="333"/>
        <end position="400"/>
    </location>
</feature>
<dbReference type="EMBL" id="RBCJ01000005">
    <property type="protein sequence ID" value="RKN77930.1"/>
    <property type="molecule type" value="Genomic_DNA"/>
</dbReference>
<dbReference type="PANTHER" id="PTHR30273">
    <property type="entry name" value="PERIPLASMIC SIGNAL SENSOR AND SIGMA FACTOR ACTIVATOR FECR-RELATED"/>
    <property type="match status" value="1"/>
</dbReference>
<dbReference type="AlphaFoldDB" id="A0A3B0BYP3"/>
<dbReference type="GO" id="GO:0016989">
    <property type="term" value="F:sigma factor antagonist activity"/>
    <property type="evidence" value="ECO:0007669"/>
    <property type="project" value="TreeGrafter"/>
</dbReference>
<dbReference type="InterPro" id="IPR006860">
    <property type="entry name" value="FecR"/>
</dbReference>
<keyword evidence="1" id="KW-0472">Membrane</keyword>
<gene>
    <name evidence="4" type="ORF">D7Z94_22170</name>
</gene>
<reference evidence="4 5" key="1">
    <citation type="submission" date="2018-10" db="EMBL/GenBank/DDBJ databases">
        <title>Ulvibacterium marinum gen. nov., sp. nov., a novel marine bacterium of the family Flavobacteriaceae, isolated from a culture of the green alga Ulva prolifera.</title>
        <authorList>
            <person name="Zhang Z."/>
        </authorList>
    </citation>
    <scope>NUCLEOTIDE SEQUENCE [LARGE SCALE GENOMIC DNA]</scope>
    <source>
        <strain evidence="4 5">CCMM003</strain>
    </source>
</reference>
<dbReference type="InterPro" id="IPR032508">
    <property type="entry name" value="FecR_C"/>
</dbReference>
<dbReference type="InterPro" id="IPR012373">
    <property type="entry name" value="Ferrdict_sens_TM"/>
</dbReference>
<dbReference type="PANTHER" id="PTHR30273:SF2">
    <property type="entry name" value="PROTEIN FECR"/>
    <property type="match status" value="1"/>
</dbReference>
<dbReference type="Proteomes" id="UP000276603">
    <property type="component" value="Unassembled WGS sequence"/>
</dbReference>
<evidence type="ECO:0000259" key="2">
    <source>
        <dbReference type="Pfam" id="PF04773"/>
    </source>
</evidence>
<evidence type="ECO:0000259" key="3">
    <source>
        <dbReference type="Pfam" id="PF16344"/>
    </source>
</evidence>
<feature type="domain" description="FecR protein" evidence="2">
    <location>
        <begin position="197"/>
        <end position="286"/>
    </location>
</feature>
<evidence type="ECO:0000313" key="4">
    <source>
        <dbReference type="EMBL" id="RKN77930.1"/>
    </source>
</evidence>
<dbReference type="Pfam" id="PF04773">
    <property type="entry name" value="FecR"/>
    <property type="match status" value="1"/>
</dbReference>
<dbReference type="RefSeq" id="WP_120713828.1">
    <property type="nucleotide sequence ID" value="NZ_RBCJ01000005.1"/>
</dbReference>
<keyword evidence="1" id="KW-0812">Transmembrane</keyword>
<proteinExistence type="predicted"/>
<protein>
    <submittedName>
        <fullName evidence="4">DUF4974 domain-containing protein</fullName>
    </submittedName>
</protein>
<evidence type="ECO:0000256" key="1">
    <source>
        <dbReference type="SAM" id="Phobius"/>
    </source>
</evidence>
<dbReference type="Pfam" id="PF16344">
    <property type="entry name" value="FecR_C"/>
    <property type="match status" value="1"/>
</dbReference>
<keyword evidence="5" id="KW-1185">Reference proteome</keyword>
<comment type="caution">
    <text evidence="4">The sequence shown here is derived from an EMBL/GenBank/DDBJ whole genome shotgun (WGS) entry which is preliminary data.</text>
</comment>